<dbReference type="RefSeq" id="WP_254267944.1">
    <property type="nucleotide sequence ID" value="NZ_CP100400.1"/>
</dbReference>
<feature type="domain" description="ChsH2 rubredoxin-like zinc ribbon" evidence="1">
    <location>
        <begin position="27"/>
        <end position="51"/>
    </location>
</feature>
<dbReference type="Proteomes" id="UP001595945">
    <property type="component" value="Unassembled WGS sequence"/>
</dbReference>
<gene>
    <name evidence="2" type="ORF">ACFO9K_19555</name>
</gene>
<dbReference type="InterPro" id="IPR022002">
    <property type="entry name" value="ChsH2_Znr"/>
</dbReference>
<organism evidence="2 3">
    <name type="scientific">Halorussus aquaticus</name>
    <dbReference type="NCBI Taxonomy" id="2953748"/>
    <lineage>
        <taxon>Archaea</taxon>
        <taxon>Methanobacteriati</taxon>
        <taxon>Methanobacteriota</taxon>
        <taxon>Stenosarchaea group</taxon>
        <taxon>Halobacteria</taxon>
        <taxon>Halobacteriales</taxon>
        <taxon>Haladaptataceae</taxon>
        <taxon>Halorussus</taxon>
    </lineage>
</organism>
<evidence type="ECO:0000313" key="3">
    <source>
        <dbReference type="Proteomes" id="UP001595945"/>
    </source>
</evidence>
<dbReference type="AlphaFoldDB" id="A0ABD5Q6Y2"/>
<evidence type="ECO:0000259" key="1">
    <source>
        <dbReference type="Pfam" id="PF12172"/>
    </source>
</evidence>
<dbReference type="GeneID" id="73046445"/>
<protein>
    <submittedName>
        <fullName evidence="2">Zinc ribbon domain-containing protein</fullName>
    </submittedName>
</protein>
<comment type="caution">
    <text evidence="2">The sequence shown here is derived from an EMBL/GenBank/DDBJ whole genome shotgun (WGS) entry which is preliminary data.</text>
</comment>
<name>A0ABD5Q6Y2_9EURY</name>
<accession>A0ABD5Q6Y2</accession>
<evidence type="ECO:0000313" key="2">
    <source>
        <dbReference type="EMBL" id="MFC4826458.1"/>
    </source>
</evidence>
<dbReference type="EMBL" id="JBHSHT010000002">
    <property type="protein sequence ID" value="MFC4826458.1"/>
    <property type="molecule type" value="Genomic_DNA"/>
</dbReference>
<proteinExistence type="predicted"/>
<sequence length="54" mass="6120">MNLFRDLGKRAEKLKQQVAASDEKTYRCADCGTEVRTDREACPDCGGDDLRRVQ</sequence>
<dbReference type="Pfam" id="PF12172">
    <property type="entry name" value="zf-ChsH2"/>
    <property type="match status" value="1"/>
</dbReference>
<reference evidence="2 3" key="1">
    <citation type="journal article" date="2019" name="Int. J. Syst. Evol. Microbiol.">
        <title>The Global Catalogue of Microorganisms (GCM) 10K type strain sequencing project: providing services to taxonomists for standard genome sequencing and annotation.</title>
        <authorList>
            <consortium name="The Broad Institute Genomics Platform"/>
            <consortium name="The Broad Institute Genome Sequencing Center for Infectious Disease"/>
            <person name="Wu L."/>
            <person name="Ma J."/>
        </authorList>
    </citation>
    <scope>NUCLEOTIDE SEQUENCE [LARGE SCALE GENOMIC DNA]</scope>
    <source>
        <strain evidence="2 3">XZYJ18</strain>
    </source>
</reference>
<keyword evidence="3" id="KW-1185">Reference proteome</keyword>